<dbReference type="EMBL" id="JABWDY010031025">
    <property type="protein sequence ID" value="KAF5185194.1"/>
    <property type="molecule type" value="Genomic_DNA"/>
</dbReference>
<name>A0A7J6VJB3_THATH</name>
<accession>A0A7J6VJB3</accession>
<dbReference type="Pfam" id="PF13878">
    <property type="entry name" value="zf-C2H2_3"/>
    <property type="match status" value="1"/>
</dbReference>
<dbReference type="GO" id="GO:0007064">
    <property type="term" value="P:mitotic sister chromatid cohesion"/>
    <property type="evidence" value="ECO:0007669"/>
    <property type="project" value="TreeGrafter"/>
</dbReference>
<evidence type="ECO:0000313" key="4">
    <source>
        <dbReference type="Proteomes" id="UP000554482"/>
    </source>
</evidence>
<dbReference type="GO" id="GO:0061733">
    <property type="term" value="F:protein-lysine-acetyltransferase activity"/>
    <property type="evidence" value="ECO:0007669"/>
    <property type="project" value="TreeGrafter"/>
</dbReference>
<proteinExistence type="predicted"/>
<feature type="region of interest" description="Disordered" evidence="1">
    <location>
        <begin position="42"/>
        <end position="70"/>
    </location>
</feature>
<protein>
    <submittedName>
        <fullName evidence="3">Chromosome transmission fidelity</fullName>
    </submittedName>
</protein>
<dbReference type="Proteomes" id="UP000554482">
    <property type="component" value="Unassembled WGS sequence"/>
</dbReference>
<dbReference type="AlphaFoldDB" id="A0A7J6VJB3"/>
<comment type="caution">
    <text evidence="3">The sequence shown here is derived from an EMBL/GenBank/DDBJ whole genome shotgun (WGS) entry which is preliminary data.</text>
</comment>
<feature type="domain" description="N-acetyltransferase ESCO zinc-finger" evidence="2">
    <location>
        <begin position="97"/>
        <end position="136"/>
    </location>
</feature>
<evidence type="ECO:0000256" key="1">
    <source>
        <dbReference type="SAM" id="MobiDB-lite"/>
    </source>
</evidence>
<evidence type="ECO:0000259" key="2">
    <source>
        <dbReference type="Pfam" id="PF13878"/>
    </source>
</evidence>
<gene>
    <name evidence="3" type="ORF">FRX31_025218</name>
</gene>
<evidence type="ECO:0000313" key="3">
    <source>
        <dbReference type="EMBL" id="KAF5185194.1"/>
    </source>
</evidence>
<organism evidence="3 4">
    <name type="scientific">Thalictrum thalictroides</name>
    <name type="common">Rue-anemone</name>
    <name type="synonym">Anemone thalictroides</name>
    <dbReference type="NCBI Taxonomy" id="46969"/>
    <lineage>
        <taxon>Eukaryota</taxon>
        <taxon>Viridiplantae</taxon>
        <taxon>Streptophyta</taxon>
        <taxon>Embryophyta</taxon>
        <taxon>Tracheophyta</taxon>
        <taxon>Spermatophyta</taxon>
        <taxon>Magnoliopsida</taxon>
        <taxon>Ranunculales</taxon>
        <taxon>Ranunculaceae</taxon>
        <taxon>Thalictroideae</taxon>
        <taxon>Thalictrum</taxon>
    </lineage>
</organism>
<dbReference type="GO" id="GO:0000785">
    <property type="term" value="C:chromatin"/>
    <property type="evidence" value="ECO:0007669"/>
    <property type="project" value="TreeGrafter"/>
</dbReference>
<dbReference type="InterPro" id="IPR028005">
    <property type="entry name" value="AcTrfase_ESCO_Znf_dom"/>
</dbReference>
<keyword evidence="4" id="KW-1185">Reference proteome</keyword>
<reference evidence="3 4" key="1">
    <citation type="submission" date="2020-06" db="EMBL/GenBank/DDBJ databases">
        <title>Transcriptomic and genomic resources for Thalictrum thalictroides and T. hernandezii: Facilitating candidate gene discovery in an emerging model plant lineage.</title>
        <authorList>
            <person name="Arias T."/>
            <person name="Riano-Pachon D.M."/>
            <person name="Di Stilio V.S."/>
        </authorList>
    </citation>
    <scope>NUCLEOTIDE SEQUENCE [LARGE SCALE GENOMIC DNA]</scope>
    <source>
        <strain evidence="4">cv. WT478/WT964</strain>
        <tissue evidence="3">Leaves</tissue>
    </source>
</reference>
<dbReference type="GO" id="GO:0005634">
    <property type="term" value="C:nucleus"/>
    <property type="evidence" value="ECO:0007669"/>
    <property type="project" value="TreeGrafter"/>
</dbReference>
<sequence>MQPKISSFFKPSTTTTNQSELLDTIKDTPLFETTMEPEIRITYSRRRRTPNTDLSRNDENEGEEDIGEKAIGSGLADSHVKLVTEGRVLNKKRSYAQLYLEFGQSNFHLQNCSICGLKYARGEEGDEKNHKEFHKNYTHGIPFKGWRNERVVQKNSNHGDRVVLVLSSDTSAQKNKILEVAKIIEGELGLGDGWLLHKLCKDVTTYSLKHGNR</sequence>
<dbReference type="PANTHER" id="PTHR45884">
    <property type="entry name" value="N-ACETYLTRANSFERASE ECO"/>
    <property type="match status" value="1"/>
</dbReference>
<dbReference type="OrthoDB" id="428854at2759"/>
<dbReference type="PANTHER" id="PTHR45884:SF2">
    <property type="entry name" value="N-ACETYLTRANSFERASE ECO"/>
    <property type="match status" value="1"/>
</dbReference>